<proteinExistence type="predicted"/>
<keyword evidence="3" id="KW-1185">Reference proteome</keyword>
<evidence type="ECO:0000313" key="2">
    <source>
        <dbReference type="EMBL" id="NYH78298.1"/>
    </source>
</evidence>
<dbReference type="Proteomes" id="UP000548304">
    <property type="component" value="Unassembled WGS sequence"/>
</dbReference>
<gene>
    <name evidence="2" type="ORF">FHR84_001620</name>
</gene>
<sequence>MDFETPEGDAVEQSQVYEETADEATNEDSTGPDLTQDANPADLAEQDIAVPEEDDYDHG</sequence>
<dbReference type="EMBL" id="JACBYW010000002">
    <property type="protein sequence ID" value="NYH78298.1"/>
    <property type="molecule type" value="Genomic_DNA"/>
</dbReference>
<accession>A0A852YW62</accession>
<dbReference type="AlphaFoldDB" id="A0A852YW62"/>
<feature type="region of interest" description="Disordered" evidence="1">
    <location>
        <begin position="1"/>
        <end position="59"/>
    </location>
</feature>
<protein>
    <submittedName>
        <fullName evidence="2">Uncharacterized protein</fullName>
    </submittedName>
</protein>
<feature type="compositionally biased region" description="Acidic residues" evidence="1">
    <location>
        <begin position="50"/>
        <end position="59"/>
    </location>
</feature>
<name>A0A852YW62_9ACTN</name>
<evidence type="ECO:0000256" key="1">
    <source>
        <dbReference type="SAM" id="MobiDB-lite"/>
    </source>
</evidence>
<reference evidence="2 3" key="1">
    <citation type="submission" date="2020-07" db="EMBL/GenBank/DDBJ databases">
        <title>Genomic Encyclopedia of Type Strains, Phase III (KMG-III): the genomes of soil and plant-associated and newly described type strains.</title>
        <authorList>
            <person name="Whitman W."/>
        </authorList>
    </citation>
    <scope>NUCLEOTIDE SEQUENCE [LARGE SCALE GENOMIC DNA]</scope>
    <source>
        <strain evidence="2 3">CECT 8576</strain>
    </source>
</reference>
<organism evidence="2 3">
    <name type="scientific">Actinopolyspora biskrensis</name>
    <dbReference type="NCBI Taxonomy" id="1470178"/>
    <lineage>
        <taxon>Bacteria</taxon>
        <taxon>Bacillati</taxon>
        <taxon>Actinomycetota</taxon>
        <taxon>Actinomycetes</taxon>
        <taxon>Actinopolysporales</taxon>
        <taxon>Actinopolysporaceae</taxon>
        <taxon>Actinopolyspora</taxon>
    </lineage>
</organism>
<evidence type="ECO:0000313" key="3">
    <source>
        <dbReference type="Proteomes" id="UP000548304"/>
    </source>
</evidence>
<feature type="compositionally biased region" description="Acidic residues" evidence="1">
    <location>
        <begin position="1"/>
        <end position="10"/>
    </location>
</feature>
<dbReference type="RefSeq" id="WP_179534784.1">
    <property type="nucleotide sequence ID" value="NZ_JACBYW010000002.1"/>
</dbReference>
<feature type="compositionally biased region" description="Polar residues" evidence="1">
    <location>
        <begin position="27"/>
        <end position="38"/>
    </location>
</feature>
<comment type="caution">
    <text evidence="2">The sequence shown here is derived from an EMBL/GenBank/DDBJ whole genome shotgun (WGS) entry which is preliminary data.</text>
</comment>